<dbReference type="RefSeq" id="WP_070431577.1">
    <property type="nucleotide sequence ID" value="NZ_VYWO01000004.1"/>
</dbReference>
<dbReference type="AlphaFoldDB" id="A0A5N1GK18"/>
<dbReference type="InterPro" id="IPR017034">
    <property type="entry name" value="Abi_system_AbiD/AbiF"/>
</dbReference>
<dbReference type="PIRSF" id="PIRSF034934">
    <property type="entry name" value="AbiF_AbiD"/>
    <property type="match status" value="1"/>
</dbReference>
<dbReference type="EMBL" id="VYWO01000004">
    <property type="protein sequence ID" value="KAA9300638.1"/>
    <property type="molecule type" value="Genomic_DNA"/>
</dbReference>
<gene>
    <name evidence="1" type="ORF">F6I03_07485</name>
</gene>
<comment type="caution">
    <text evidence="1">The sequence shown here is derived from an EMBL/GenBank/DDBJ whole genome shotgun (WGS) entry which is preliminary data.</text>
</comment>
<accession>A0A5N1GK18</accession>
<evidence type="ECO:0000313" key="1">
    <source>
        <dbReference type="EMBL" id="KAA9300638.1"/>
    </source>
</evidence>
<dbReference type="Pfam" id="PF07751">
    <property type="entry name" value="Abi_2"/>
    <property type="match status" value="1"/>
</dbReference>
<organism evidence="1 2">
    <name type="scientific">Aerococcus sanguinicola</name>
    <dbReference type="NCBI Taxonomy" id="119206"/>
    <lineage>
        <taxon>Bacteria</taxon>
        <taxon>Bacillati</taxon>
        <taxon>Bacillota</taxon>
        <taxon>Bacilli</taxon>
        <taxon>Lactobacillales</taxon>
        <taxon>Aerococcaceae</taxon>
        <taxon>Aerococcus</taxon>
    </lineage>
</organism>
<sequence>MEFESKDFKDQIALLRERGMEFKKPDKAENTLHYISYYKIKEFAEPFVKVVDGKKVYQEITFEEVIERYYRDKNLRLHILHAIEDIEVALQTQIAYNLGKNTGAYGYLRINNWADFNNFSRKKLTKRQEKIKSRIKEQVRIARSNPDNYKELINKLQTNEENDYPPIWLGINLLMFGNLVYMLEVMNNRNKKPIANYFDCSTAELYSWMRILNLVRNKSAHNSNFIDMKFITSPPIRDEWRQFLFMKDDHLFTDRISIPIIIIKHFMNQINYNYRFDSIKRVLFNLIKTDKEAQYYGFASKKAVHELFRK</sequence>
<reference evidence="1 2" key="1">
    <citation type="submission" date="2019-09" db="EMBL/GenBank/DDBJ databases">
        <title>Draft genome sequence assemblies of isolates from the urinary tract.</title>
        <authorList>
            <person name="Mores C.R."/>
            <person name="Putonti C."/>
            <person name="Wolfe A.J."/>
        </authorList>
    </citation>
    <scope>NUCLEOTIDE SEQUENCE [LARGE SCALE GENOMIC DNA]</scope>
    <source>
        <strain evidence="1 2">UMB623</strain>
    </source>
</reference>
<evidence type="ECO:0000313" key="2">
    <source>
        <dbReference type="Proteomes" id="UP000327148"/>
    </source>
</evidence>
<dbReference type="Proteomes" id="UP000327148">
    <property type="component" value="Unassembled WGS sequence"/>
</dbReference>
<dbReference type="OrthoDB" id="5363652at2"/>
<dbReference type="InterPro" id="IPR011664">
    <property type="entry name" value="Abi_system_AbiD/AbiF-like"/>
</dbReference>
<protein>
    <submittedName>
        <fullName evidence="1">Abi family protein</fullName>
    </submittedName>
</protein>
<name>A0A5N1GK18_9LACT</name>
<proteinExistence type="predicted"/>